<comment type="similarity">
    <text evidence="1">Belongs to the methyltransferase superfamily.</text>
</comment>
<reference evidence="7" key="1">
    <citation type="journal article" date="2019" name="Gigascience">
        <title>De novo genome assembly of the endangered Acer yangbiense, a plant species with extremely small populations endemic to Yunnan Province, China.</title>
        <authorList>
            <person name="Yang J."/>
            <person name="Wariss H.M."/>
            <person name="Tao L."/>
            <person name="Zhang R."/>
            <person name="Yun Q."/>
            <person name="Hollingsworth P."/>
            <person name="Dao Z."/>
            <person name="Luo G."/>
            <person name="Guo H."/>
            <person name="Ma Y."/>
            <person name="Sun W."/>
        </authorList>
    </citation>
    <scope>NUCLEOTIDE SEQUENCE [LARGE SCALE GENOMIC DNA]</scope>
    <source>
        <strain evidence="7">cv. br00</strain>
    </source>
</reference>
<dbReference type="InterPro" id="IPR029063">
    <property type="entry name" value="SAM-dependent_MTases_sf"/>
</dbReference>
<keyword evidence="7" id="KW-1185">Reference proteome</keyword>
<dbReference type="Gene3D" id="3.40.50.150">
    <property type="entry name" value="Vaccinia Virus protein VP39"/>
    <property type="match status" value="2"/>
</dbReference>
<gene>
    <name evidence="6" type="ORF">DKX38_013966</name>
</gene>
<dbReference type="EMBL" id="VDCV01000009">
    <property type="protein sequence ID" value="KAB5540992.1"/>
    <property type="molecule type" value="Genomic_DNA"/>
</dbReference>
<dbReference type="InterPro" id="IPR013216">
    <property type="entry name" value="Methyltransf_11"/>
</dbReference>
<keyword evidence="3" id="KW-0808">Transferase</keyword>
<dbReference type="InterPro" id="IPR051419">
    <property type="entry name" value="Lys/N-term_MeTrsfase_sf"/>
</dbReference>
<feature type="region of interest" description="Disordered" evidence="4">
    <location>
        <begin position="287"/>
        <end position="308"/>
    </location>
</feature>
<dbReference type="GO" id="GO:0008757">
    <property type="term" value="F:S-adenosylmethionine-dependent methyltransferase activity"/>
    <property type="evidence" value="ECO:0007669"/>
    <property type="project" value="InterPro"/>
</dbReference>
<evidence type="ECO:0000256" key="4">
    <source>
        <dbReference type="SAM" id="MobiDB-lite"/>
    </source>
</evidence>
<dbReference type="GO" id="GO:0032259">
    <property type="term" value="P:methylation"/>
    <property type="evidence" value="ECO:0007669"/>
    <property type="project" value="UniProtKB-KW"/>
</dbReference>
<evidence type="ECO:0000259" key="5">
    <source>
        <dbReference type="Pfam" id="PF08241"/>
    </source>
</evidence>
<feature type="domain" description="Methyltransferase type 11" evidence="5">
    <location>
        <begin position="118"/>
        <end position="210"/>
    </location>
</feature>
<dbReference type="PANTHER" id="PTHR12176">
    <property type="entry name" value="SAM-DEPENDENT METHYLTRANSFERASE SUPERFAMILY PROTEIN"/>
    <property type="match status" value="1"/>
</dbReference>
<evidence type="ECO:0000256" key="3">
    <source>
        <dbReference type="ARBA" id="ARBA00022679"/>
    </source>
</evidence>
<dbReference type="AlphaFoldDB" id="A0A5N5LEH0"/>
<organism evidence="6 7">
    <name type="scientific">Salix brachista</name>
    <dbReference type="NCBI Taxonomy" id="2182728"/>
    <lineage>
        <taxon>Eukaryota</taxon>
        <taxon>Viridiplantae</taxon>
        <taxon>Streptophyta</taxon>
        <taxon>Embryophyta</taxon>
        <taxon>Tracheophyta</taxon>
        <taxon>Spermatophyta</taxon>
        <taxon>Magnoliopsida</taxon>
        <taxon>eudicotyledons</taxon>
        <taxon>Gunneridae</taxon>
        <taxon>Pentapetalae</taxon>
        <taxon>rosids</taxon>
        <taxon>fabids</taxon>
        <taxon>Malpighiales</taxon>
        <taxon>Salicaceae</taxon>
        <taxon>Saliceae</taxon>
        <taxon>Salix</taxon>
    </lineage>
</organism>
<protein>
    <recommendedName>
        <fullName evidence="5">Methyltransferase type 11 domain-containing protein</fullName>
    </recommendedName>
</protein>
<accession>A0A5N5LEH0</accession>
<evidence type="ECO:0000256" key="1">
    <source>
        <dbReference type="ARBA" id="ARBA00008361"/>
    </source>
</evidence>
<evidence type="ECO:0000313" key="6">
    <source>
        <dbReference type="EMBL" id="KAB5540992.1"/>
    </source>
</evidence>
<comment type="caution">
    <text evidence="6">The sequence shown here is derived from an EMBL/GenBank/DDBJ whole genome shotgun (WGS) entry which is preliminary data.</text>
</comment>
<dbReference type="CDD" id="cd02440">
    <property type="entry name" value="AdoMet_MTases"/>
    <property type="match status" value="1"/>
</dbReference>
<dbReference type="PANTHER" id="PTHR12176:SF66">
    <property type="entry name" value="S-ADENOSYL-L-METHIONINE-DEPENDENT METHYLTRANSFERASES SUPERFAMILY PROTEIN"/>
    <property type="match status" value="1"/>
</dbReference>
<dbReference type="Proteomes" id="UP000326939">
    <property type="component" value="Chromosome 9"/>
</dbReference>
<dbReference type="Pfam" id="PF08241">
    <property type="entry name" value="Methyltransf_11"/>
    <property type="match status" value="1"/>
</dbReference>
<keyword evidence="2" id="KW-0489">Methyltransferase</keyword>
<evidence type="ECO:0000256" key="2">
    <source>
        <dbReference type="ARBA" id="ARBA00022603"/>
    </source>
</evidence>
<proteinExistence type="inferred from homology"/>
<sequence>MYRDVSSFNTYNYGDALYWDARYIQEAKSFDWYQHYSSLRPVVRRYIPTSSRVLMVGCGNARNYPLLKSHSLPLLHFSFSIPLVPTVKLDKLYCMDFSQMNPELCEENGVSPFFEFMSEEMVEDGYENIMNIDISSVAIDIMRRKYEHVHQLNYMEMDARDMSFFPDKSFDAAVDKGTLDSLMCGSDDHISSVRMLREVSRILKPGGIYMLITYGDPKVRMPHLTQSIYNWKIVLYIIPFDYINPAVHSSGSGRPMEVSCKAYESCSILSDVTNDLAEYGALKLRTTRPGFEKPGGSSSNPQPEPVPISDTGLLPADFVLEDPDSHFIYVCKKMDETTEVSDISSNPLIADAL</sequence>
<evidence type="ECO:0000313" key="7">
    <source>
        <dbReference type="Proteomes" id="UP000326939"/>
    </source>
</evidence>
<name>A0A5N5LEH0_9ROSI</name>
<dbReference type="SUPFAM" id="SSF53335">
    <property type="entry name" value="S-adenosyl-L-methionine-dependent methyltransferases"/>
    <property type="match status" value="1"/>
</dbReference>